<evidence type="ECO:0000256" key="9">
    <source>
        <dbReference type="SAM" id="SignalP"/>
    </source>
</evidence>
<name>A0A1V8M9W7_9GAMM</name>
<keyword evidence="16" id="KW-1185">Reference proteome</keyword>
<feature type="transmembrane region" description="Helical" evidence="8">
    <location>
        <begin position="592"/>
        <end position="614"/>
    </location>
</feature>
<evidence type="ECO:0000259" key="12">
    <source>
        <dbReference type="Pfam" id="PF12795"/>
    </source>
</evidence>
<evidence type="ECO:0000256" key="8">
    <source>
        <dbReference type="SAM" id="Phobius"/>
    </source>
</evidence>
<feature type="coiled-coil region" evidence="7">
    <location>
        <begin position="260"/>
        <end position="324"/>
    </location>
</feature>
<dbReference type="Pfam" id="PF00924">
    <property type="entry name" value="MS_channel_2nd"/>
    <property type="match status" value="1"/>
</dbReference>
<dbReference type="Pfam" id="PF12794">
    <property type="entry name" value="MscS_TM"/>
    <property type="match status" value="1"/>
</dbReference>
<evidence type="ECO:0000256" key="6">
    <source>
        <dbReference type="ARBA" id="ARBA00023136"/>
    </source>
</evidence>
<feature type="domain" description="Mechanosensitive ion channel transmembrane helices 2/3" evidence="14">
    <location>
        <begin position="905"/>
        <end position="946"/>
    </location>
</feature>
<proteinExistence type="inferred from homology"/>
<evidence type="ECO:0000259" key="11">
    <source>
        <dbReference type="Pfam" id="PF12794"/>
    </source>
</evidence>
<dbReference type="Gene3D" id="3.30.70.100">
    <property type="match status" value="1"/>
</dbReference>
<dbReference type="RefSeq" id="WP_080522696.1">
    <property type="nucleotide sequence ID" value="NZ_LPUF01000001.1"/>
</dbReference>
<dbReference type="SUPFAM" id="SSF82861">
    <property type="entry name" value="Mechanosensitive channel protein MscS (YggB), transmembrane region"/>
    <property type="match status" value="1"/>
</dbReference>
<evidence type="ECO:0000256" key="2">
    <source>
        <dbReference type="ARBA" id="ARBA00008017"/>
    </source>
</evidence>
<evidence type="ECO:0000259" key="14">
    <source>
        <dbReference type="Pfam" id="PF21088"/>
    </source>
</evidence>
<protein>
    <recommendedName>
        <fullName evidence="17">Mechanosensitive ion channel protein MscS</fullName>
    </recommendedName>
</protein>
<keyword evidence="6 8" id="KW-0472">Membrane</keyword>
<dbReference type="InterPro" id="IPR011066">
    <property type="entry name" value="MscS_channel_C_sf"/>
</dbReference>
<dbReference type="GO" id="GO:0008381">
    <property type="term" value="F:mechanosensitive monoatomic ion channel activity"/>
    <property type="evidence" value="ECO:0007669"/>
    <property type="project" value="UniProtKB-ARBA"/>
</dbReference>
<dbReference type="Pfam" id="PF21082">
    <property type="entry name" value="MS_channel_3rd"/>
    <property type="match status" value="1"/>
</dbReference>
<dbReference type="AlphaFoldDB" id="A0A1V8M9W7"/>
<gene>
    <name evidence="15" type="ORF">AU255_09670</name>
</gene>
<feature type="domain" description="Mechanosensitive ion channel inner membrane" evidence="11">
    <location>
        <begin position="519"/>
        <end position="844"/>
    </location>
</feature>
<keyword evidence="3" id="KW-1003">Cell membrane</keyword>
<dbReference type="SUPFAM" id="SSF82689">
    <property type="entry name" value="Mechanosensitive channel protein MscS (YggB), C-terminal domain"/>
    <property type="match status" value="1"/>
</dbReference>
<evidence type="ECO:0000256" key="4">
    <source>
        <dbReference type="ARBA" id="ARBA00022692"/>
    </source>
</evidence>
<keyword evidence="7" id="KW-0175">Coiled coil</keyword>
<feature type="coiled-coil region" evidence="7">
    <location>
        <begin position="139"/>
        <end position="166"/>
    </location>
</feature>
<dbReference type="InterPro" id="IPR052702">
    <property type="entry name" value="MscS-like_channel"/>
</dbReference>
<feature type="transmembrane region" description="Helical" evidence="8">
    <location>
        <begin position="667"/>
        <end position="683"/>
    </location>
</feature>
<feature type="transmembrane region" description="Helical" evidence="8">
    <location>
        <begin position="634"/>
        <end position="655"/>
    </location>
</feature>
<feature type="transmembrane region" description="Helical" evidence="8">
    <location>
        <begin position="551"/>
        <end position="580"/>
    </location>
</feature>
<dbReference type="GO" id="GO:0005886">
    <property type="term" value="C:plasma membrane"/>
    <property type="evidence" value="ECO:0007669"/>
    <property type="project" value="UniProtKB-SubCell"/>
</dbReference>
<evidence type="ECO:0000256" key="5">
    <source>
        <dbReference type="ARBA" id="ARBA00022989"/>
    </source>
</evidence>
<sequence>MKISINSSIISHCGRLFLFIFFVCNSAYAANSLIDIYATQAPVSLKTLAAKIKDAEANVELSETTKIQLLELYRKTSNYLEQVHTNNAMIEALVLFRNQAPEQVKLLRKKIEINQAKASRTTVMSINADTPFVIIEQQLFNEQANLAAVKAKLSDLEQQLMLAAAKPNENRQRLIETRRSQETITAQLLLLATANEISILTEASRWKLEAQRLALRSEIGVLDQELLSLPVRIDLLEAERDINAFKVEQLSKQVTAIQKVVNIQRQIEAEKNKLSAEKTQHELEGKHVIVQKLAEKNADLTRILSQLTQQIDNIVIESNAVKKETESISDQFKNVRKRLDVGGFGQALGRVLYEQQRQLPRPAVLQNRSENRAISLAEVGLLELQYTEENKVLNDIDTYINQLTASIGDLEQEKIKANLEALAKSRQQMLKQLINLSRSYLRSMNDYEFNDQALLAIIQEYKAFLAQRLLWIRSGPMPNLATIQEIPVQLVQMIRTERWQELVMVLDGDESLSAVTFFGIIITIVLFWKTKTMHRMLALTGMKVGRLSSDSIVYTFYALGLSFLLAASWPSLLLLIAWMLSVSEHTTLFTESISSAFIWVAVHLFGFRIFRAIYAPKGVAIQHFHIPILDAQLLYRELGYLMRIFLPSGFIFSILFNSDLALSTGELGRLLIVVSLIALTVFFQRITTTQKYKRSKSRVDFLRLLLIAVPLILIVLAIIGYVYTAALITMMLVKTLWFILGLIVVQRLAVRWIVLAERRLAFKAALTERAAIVAKREELVSNHRQEPESEEGEIEEPEVDLPSLSEQGQHLLKIALIVIGVLGLLMIWSDVLPAFTLLEEIKLWNHATIIAGEQQIMPVTLLDLSMACLILFVTIVASRNLPSLLEIIMLQASTMTAGSRYTVTTITNYIIFALGLILFFNRLGVDWSKLQWLVAALGVGIGFGLQEIVANFISGIIILFERPIRVGDMVSIGNNDGLVVRIRIRATTIRNFDRKELLVPNKEFITGQLINWTLSDQTTRIVIPVGLAYGGDVEAAFKLMLESAQQHPYVLSDPPPSVVFDAFGDNALSLKLRCFVADIDYRVPTITELHKTINQKFNDAGLVIAFPQRDIHLDFKTPLDVRMQSKQLNPESD</sequence>
<dbReference type="InterPro" id="IPR024393">
    <property type="entry name" value="MscS_porin"/>
</dbReference>
<dbReference type="EMBL" id="LPUF01000001">
    <property type="protein sequence ID" value="OQK18093.1"/>
    <property type="molecule type" value="Genomic_DNA"/>
</dbReference>
<feature type="signal peptide" evidence="9">
    <location>
        <begin position="1"/>
        <end position="29"/>
    </location>
</feature>
<dbReference type="Pfam" id="PF21088">
    <property type="entry name" value="MS_channel_1st"/>
    <property type="match status" value="1"/>
</dbReference>
<evidence type="ECO:0000313" key="16">
    <source>
        <dbReference type="Proteomes" id="UP000191980"/>
    </source>
</evidence>
<dbReference type="Gene3D" id="1.10.287.1260">
    <property type="match status" value="1"/>
</dbReference>
<feature type="transmembrane region" description="Helical" evidence="8">
    <location>
        <begin position="814"/>
        <end position="836"/>
    </location>
</feature>
<dbReference type="InterPro" id="IPR011014">
    <property type="entry name" value="MscS_channel_TM-2"/>
</dbReference>
<dbReference type="InterPro" id="IPR010920">
    <property type="entry name" value="LSM_dom_sf"/>
</dbReference>
<evidence type="ECO:0000256" key="7">
    <source>
        <dbReference type="SAM" id="Coils"/>
    </source>
</evidence>
<organism evidence="15 16">
    <name type="scientific">Methyloprofundus sedimenti</name>
    <dbReference type="NCBI Taxonomy" id="1420851"/>
    <lineage>
        <taxon>Bacteria</taxon>
        <taxon>Pseudomonadati</taxon>
        <taxon>Pseudomonadota</taxon>
        <taxon>Gammaproteobacteria</taxon>
        <taxon>Methylococcales</taxon>
        <taxon>Methylococcaceae</taxon>
        <taxon>Methyloprofundus</taxon>
    </lineage>
</organism>
<feature type="domain" description="Mechanosensitive ion channel MscS C-terminal" evidence="13">
    <location>
        <begin position="1021"/>
        <end position="1103"/>
    </location>
</feature>
<keyword evidence="9" id="KW-0732">Signal</keyword>
<feature type="transmembrane region" description="Helical" evidence="8">
    <location>
        <begin position="704"/>
        <end position="723"/>
    </location>
</feature>
<dbReference type="PANTHER" id="PTHR30347:SF1">
    <property type="entry name" value="MECHANOSENSITIVE CHANNEL MSCK"/>
    <property type="match status" value="1"/>
</dbReference>
<accession>A0A1V8M9W7</accession>
<reference evidence="15 16" key="1">
    <citation type="submission" date="2015-12" db="EMBL/GenBank/DDBJ databases">
        <authorList>
            <person name="Shamseldin A."/>
            <person name="Moawad H."/>
            <person name="Abd El-Rahim W.M."/>
            <person name="Sadowsky M.J."/>
        </authorList>
    </citation>
    <scope>NUCLEOTIDE SEQUENCE [LARGE SCALE GENOMIC DNA]</scope>
    <source>
        <strain evidence="15 16">WF1</strain>
    </source>
</reference>
<dbReference type="InterPro" id="IPR049142">
    <property type="entry name" value="MS_channel_1st"/>
</dbReference>
<feature type="transmembrane region" description="Helical" evidence="8">
    <location>
        <begin position="512"/>
        <end position="530"/>
    </location>
</feature>
<feature type="chain" id="PRO_5010693230" description="Mechanosensitive ion channel protein MscS" evidence="9">
    <location>
        <begin position="30"/>
        <end position="1133"/>
    </location>
</feature>
<dbReference type="OrthoDB" id="9799209at2"/>
<comment type="similarity">
    <text evidence="2">Belongs to the MscS (TC 1.A.23) family.</text>
</comment>
<dbReference type="Pfam" id="PF12795">
    <property type="entry name" value="MscS_porin"/>
    <property type="match status" value="1"/>
</dbReference>
<evidence type="ECO:0008006" key="17">
    <source>
        <dbReference type="Google" id="ProtNLM"/>
    </source>
</evidence>
<feature type="transmembrane region" description="Helical" evidence="8">
    <location>
        <begin position="856"/>
        <end position="877"/>
    </location>
</feature>
<keyword evidence="5 8" id="KW-1133">Transmembrane helix</keyword>
<feature type="domain" description="Mechanosensitive ion channel MscS" evidence="10">
    <location>
        <begin position="948"/>
        <end position="1013"/>
    </location>
</feature>
<evidence type="ECO:0000259" key="13">
    <source>
        <dbReference type="Pfam" id="PF21082"/>
    </source>
</evidence>
<dbReference type="STRING" id="1420851.AU255_09670"/>
<dbReference type="InterPro" id="IPR049278">
    <property type="entry name" value="MS_channel_C"/>
</dbReference>
<feature type="transmembrane region" description="Helical" evidence="8">
    <location>
        <begin position="735"/>
        <end position="754"/>
    </location>
</feature>
<evidence type="ECO:0000256" key="3">
    <source>
        <dbReference type="ARBA" id="ARBA00022475"/>
    </source>
</evidence>
<comment type="caution">
    <text evidence="15">The sequence shown here is derived from an EMBL/GenBank/DDBJ whole genome shotgun (WGS) entry which is preliminary data.</text>
</comment>
<feature type="transmembrane region" description="Helical" evidence="8">
    <location>
        <begin position="932"/>
        <end position="960"/>
    </location>
</feature>
<evidence type="ECO:0000313" key="15">
    <source>
        <dbReference type="EMBL" id="OQK18093.1"/>
    </source>
</evidence>
<evidence type="ECO:0000259" key="10">
    <source>
        <dbReference type="Pfam" id="PF00924"/>
    </source>
</evidence>
<feature type="domain" description="Mechanosensitive ion channel MscS porin" evidence="12">
    <location>
        <begin position="51"/>
        <end position="291"/>
    </location>
</feature>
<dbReference type="Gene3D" id="2.30.30.60">
    <property type="match status" value="1"/>
</dbReference>
<dbReference type="InterPro" id="IPR023408">
    <property type="entry name" value="MscS_beta-dom_sf"/>
</dbReference>
<dbReference type="SUPFAM" id="SSF50182">
    <property type="entry name" value="Sm-like ribonucleoproteins"/>
    <property type="match status" value="1"/>
</dbReference>
<feature type="transmembrane region" description="Helical" evidence="8">
    <location>
        <begin position="898"/>
        <end position="920"/>
    </location>
</feature>
<dbReference type="InterPro" id="IPR025692">
    <property type="entry name" value="MscS_IM_dom1"/>
</dbReference>
<evidence type="ECO:0000256" key="1">
    <source>
        <dbReference type="ARBA" id="ARBA00004651"/>
    </source>
</evidence>
<dbReference type="PANTHER" id="PTHR30347">
    <property type="entry name" value="POTASSIUM CHANNEL RELATED"/>
    <property type="match status" value="1"/>
</dbReference>
<dbReference type="Proteomes" id="UP000191980">
    <property type="component" value="Unassembled WGS sequence"/>
</dbReference>
<comment type="subcellular location">
    <subcellularLocation>
        <location evidence="1">Cell membrane</location>
        <topology evidence="1">Multi-pass membrane protein</topology>
    </subcellularLocation>
</comment>
<dbReference type="InterPro" id="IPR006685">
    <property type="entry name" value="MscS_channel_2nd"/>
</dbReference>
<feature type="coiled-coil region" evidence="7">
    <location>
        <begin position="400"/>
        <end position="432"/>
    </location>
</feature>
<keyword evidence="4 8" id="KW-0812">Transmembrane</keyword>